<evidence type="ECO:0008006" key="3">
    <source>
        <dbReference type="Google" id="ProtNLM"/>
    </source>
</evidence>
<dbReference type="InterPro" id="IPR021338">
    <property type="entry name" value="DUF2953"/>
</dbReference>
<dbReference type="Pfam" id="PF11167">
    <property type="entry name" value="DUF2953"/>
    <property type="match status" value="1"/>
</dbReference>
<dbReference type="RefSeq" id="WP_048088832.1">
    <property type="nucleotide sequence ID" value="NZ_JMIY01000001.1"/>
</dbReference>
<organism evidence="1 2">
    <name type="scientific">Candidatus Methanoperedens nitratireducens</name>
    <dbReference type="NCBI Taxonomy" id="1392998"/>
    <lineage>
        <taxon>Archaea</taxon>
        <taxon>Methanobacteriati</taxon>
        <taxon>Methanobacteriota</taxon>
        <taxon>Stenosarchaea group</taxon>
        <taxon>Methanomicrobia</taxon>
        <taxon>Methanosarcinales</taxon>
        <taxon>ANME-2 cluster</taxon>
        <taxon>Candidatus Methanoperedentaceae</taxon>
        <taxon>Candidatus Methanoperedens</taxon>
    </lineage>
</organism>
<proteinExistence type="predicted"/>
<reference evidence="1 2" key="1">
    <citation type="journal article" date="2013" name="Nature">
        <title>Anaerobic oxidation of methane coupled to nitrate reduction in a novel archaeal lineage.</title>
        <authorList>
            <person name="Haroon M.F."/>
            <person name="Hu S."/>
            <person name="Shi Y."/>
            <person name="Imelfort M."/>
            <person name="Keller J."/>
            <person name="Hugenholtz P."/>
            <person name="Yuan Z."/>
            <person name="Tyson G.W."/>
        </authorList>
    </citation>
    <scope>NUCLEOTIDE SEQUENCE [LARGE SCALE GENOMIC DNA]</scope>
    <source>
        <strain evidence="1 2">ANME-2d</strain>
    </source>
</reference>
<gene>
    <name evidence="1" type="ORF">ANME2D_00479</name>
</gene>
<accession>A0A062VA92</accession>
<comment type="caution">
    <text evidence="1">The sequence shown here is derived from an EMBL/GenBank/DDBJ whole genome shotgun (WGS) entry which is preliminary data.</text>
</comment>
<dbReference type="EMBL" id="JMIY01000001">
    <property type="protein sequence ID" value="KCZ73413.1"/>
    <property type="molecule type" value="Genomic_DNA"/>
</dbReference>
<dbReference type="OrthoDB" id="148205at2157"/>
<evidence type="ECO:0000313" key="1">
    <source>
        <dbReference type="EMBL" id="KCZ73413.1"/>
    </source>
</evidence>
<dbReference type="Proteomes" id="UP000027153">
    <property type="component" value="Unassembled WGS sequence"/>
</dbReference>
<dbReference type="AlphaFoldDB" id="A0A062VA92"/>
<sequence length="214" mass="24824">MVWLIVAVIVIIAVLALLLFPVMISINSVRSGGKVDGSLSISWLMFIVRYALRDKQVEIFVFNRRVIVRQHKEKPLRLEKTEKIEKIEKIEKPGRSRRPRGMPPIRYIFNIIRPLLRLFRDLVTAFRLRYLDIDITYGLDDPAYTGILTGFMYAAVTPSRIGRDIVFTADFTKPVLDWNMGAKVSITPVQVVLPVIRFVTNRQVLRLGWRMIRD</sequence>
<name>A0A062VA92_9EURY</name>
<keyword evidence="2" id="KW-1185">Reference proteome</keyword>
<evidence type="ECO:0000313" key="2">
    <source>
        <dbReference type="Proteomes" id="UP000027153"/>
    </source>
</evidence>
<protein>
    <recommendedName>
        <fullName evidence="3">DUF2953 domain-containing protein</fullName>
    </recommendedName>
</protein>